<dbReference type="EC" id="2.1.1.192" evidence="1"/>
<evidence type="ECO:0000313" key="2">
    <source>
        <dbReference type="Proteomes" id="UP000595814"/>
    </source>
</evidence>
<gene>
    <name evidence="1" type="primary">rlmN</name>
    <name evidence="1" type="ORF">JFY71_10805</name>
</gene>
<reference evidence="1 2" key="1">
    <citation type="journal article" date="2022" name="Int. J. Syst. Evol. Microbiol.">
        <title>Miniphocaeibacter halophilus sp. nov., an ammonium-tolerant acetate-producing bacterium isolated from a biogas system.</title>
        <authorList>
            <person name="Schnurer A."/>
            <person name="Singh A."/>
            <person name="Bi S."/>
            <person name="Qiao W."/>
            <person name="Westerholm M."/>
        </authorList>
    </citation>
    <scope>NUCLEOTIDE SEQUENCE [LARGE SCALE GENOMIC DNA]</scope>
    <source>
        <strain evidence="1 2">AMB_01</strain>
    </source>
</reference>
<proteinExistence type="predicted"/>
<protein>
    <submittedName>
        <fullName evidence="1">23S rRNA (Adenine(2503)-C(2))-methyltransferase RlmN</fullName>
        <ecNumber evidence="1">2.1.1.192</ecNumber>
    </submittedName>
</protein>
<name>A0AC61MU52_9FIRM</name>
<accession>A0AC61MU52</accession>
<organism evidence="1 2">
    <name type="scientific">Miniphocaeibacter halophilus</name>
    <dbReference type="NCBI Taxonomy" id="2931922"/>
    <lineage>
        <taxon>Bacteria</taxon>
        <taxon>Bacillati</taxon>
        <taxon>Bacillota</taxon>
        <taxon>Tissierellia</taxon>
        <taxon>Tissierellales</taxon>
        <taxon>Peptoniphilaceae</taxon>
        <taxon>Miniphocaeibacter</taxon>
    </lineage>
</organism>
<sequence length="344" mass="39791">MKKISYNNMELKELEDFFVSIDEKKFRAEQLFVGLHNKNYFDLDEFTNISKELKLKLEDYGNINKSEIFKVFKSKLDKTRKYLIKLNDGNIIESVYMEYSSHNTICISSQVGCKMGCTFCASTKQKFVRNLEPSELLNQIYLIQKDVGKRISNIVLMGIGEPLDNYDNVIKFIRLISNKKGYNISIRNITLSTCGIVPKIYELADENLPINITISLHNPFDNERKQIMPIGNRYSIGDIIKATKYYFQKTGRRISFEYTLIEGENDSYIHAKELRRILRGLNCHVNLIPLNKIKEFNKNSSNKESINKFKSYLDDFGITTTIRTSLGQDIDGACGQLRAAHNFN</sequence>
<keyword evidence="2" id="KW-1185">Reference proteome</keyword>
<dbReference type="Proteomes" id="UP000595814">
    <property type="component" value="Chromosome"/>
</dbReference>
<keyword evidence="1" id="KW-0808">Transferase</keyword>
<evidence type="ECO:0000313" key="1">
    <source>
        <dbReference type="EMBL" id="QQK07758.1"/>
    </source>
</evidence>
<keyword evidence="1" id="KW-0489">Methyltransferase</keyword>
<dbReference type="EMBL" id="CP066744">
    <property type="protein sequence ID" value="QQK07758.1"/>
    <property type="molecule type" value="Genomic_DNA"/>
</dbReference>